<dbReference type="RefSeq" id="WP_013632039.1">
    <property type="nucleotide sequence ID" value="NC_015177.1"/>
</dbReference>
<organism evidence="1 2">
    <name type="scientific">Pseudopedobacter saltans (strain ATCC 51119 / DSM 12145 / JCM 21818 / CCUG 39354 / LMG 10337 / NBRC 100064 / NCIMB 13643)</name>
    <name type="common">Pedobacter saltans</name>
    <dbReference type="NCBI Taxonomy" id="762903"/>
    <lineage>
        <taxon>Bacteria</taxon>
        <taxon>Pseudomonadati</taxon>
        <taxon>Bacteroidota</taxon>
        <taxon>Sphingobacteriia</taxon>
        <taxon>Sphingobacteriales</taxon>
        <taxon>Sphingobacteriaceae</taxon>
        <taxon>Pseudopedobacter</taxon>
    </lineage>
</organism>
<dbReference type="AlphaFoldDB" id="F0SAU4"/>
<keyword evidence="2" id="KW-1185">Reference proteome</keyword>
<accession>F0SAU4</accession>
<proteinExistence type="predicted"/>
<dbReference type="STRING" id="762903.Pedsa_0967"/>
<evidence type="ECO:0000313" key="2">
    <source>
        <dbReference type="Proteomes" id="UP000000310"/>
    </source>
</evidence>
<dbReference type="KEGG" id="psn:Pedsa_0967"/>
<reference evidence="2" key="2">
    <citation type="submission" date="2011-02" db="EMBL/GenBank/DDBJ databases">
        <title>The complete genome of Pedobacter saltans DSM 12145.</title>
        <authorList>
            <consortium name="US DOE Joint Genome Institute (JGI-PGF)"/>
            <person name="Lucas S."/>
            <person name="Copeland A."/>
            <person name="Lapidus A."/>
            <person name="Bruce D."/>
            <person name="Goodwin L."/>
            <person name="Pitluck S."/>
            <person name="Kyrpides N."/>
            <person name="Mavromatis K."/>
            <person name="Pagani I."/>
            <person name="Ivanova N."/>
            <person name="Ovchinnikova G."/>
            <person name="Lu M."/>
            <person name="Detter J.C."/>
            <person name="Han C."/>
            <person name="Land M."/>
            <person name="Hauser L."/>
            <person name="Markowitz V."/>
            <person name="Cheng J.-F."/>
            <person name="Hugenholtz P."/>
            <person name="Woyke T."/>
            <person name="Wu D."/>
            <person name="Tindall B."/>
            <person name="Pomrenke H.G."/>
            <person name="Brambilla E."/>
            <person name="Klenk H.-P."/>
            <person name="Eisen J.A."/>
        </authorList>
    </citation>
    <scope>NUCLEOTIDE SEQUENCE [LARGE SCALE GENOMIC DNA]</scope>
    <source>
        <strain evidence="2">ATCC 51119 / DSM 12145 / JCM 21818 / LMG 10337 / NBRC 100064 / NCIMB 13643</strain>
    </source>
</reference>
<evidence type="ECO:0000313" key="1">
    <source>
        <dbReference type="EMBL" id="ADY51539.1"/>
    </source>
</evidence>
<dbReference type="EMBL" id="CP002545">
    <property type="protein sequence ID" value="ADY51539.1"/>
    <property type="molecule type" value="Genomic_DNA"/>
</dbReference>
<dbReference type="HOGENOM" id="CLU_2975968_0_0_10"/>
<protein>
    <submittedName>
        <fullName evidence="1">Uncharacterized protein</fullName>
    </submittedName>
</protein>
<reference evidence="1 2" key="1">
    <citation type="journal article" date="2011" name="Stand. Genomic Sci.">
        <title>Complete genome sequence of the gliding, heparinolytic Pedobacter saltans type strain (113).</title>
        <authorList>
            <person name="Liolios K."/>
            <person name="Sikorski J."/>
            <person name="Lu M."/>
            <person name="Nolan M."/>
            <person name="Lapidus A."/>
            <person name="Lucas S."/>
            <person name="Hammon N."/>
            <person name="Deshpande S."/>
            <person name="Cheng J.F."/>
            <person name="Tapia R."/>
            <person name="Han C."/>
            <person name="Goodwin L."/>
            <person name="Pitluck S."/>
            <person name="Huntemann M."/>
            <person name="Ivanova N."/>
            <person name="Pagani I."/>
            <person name="Mavromatis K."/>
            <person name="Ovchinikova G."/>
            <person name="Pati A."/>
            <person name="Chen A."/>
            <person name="Palaniappan K."/>
            <person name="Land M."/>
            <person name="Hauser L."/>
            <person name="Brambilla E.M."/>
            <person name="Kotsyurbenko O."/>
            <person name="Rohde M."/>
            <person name="Tindall B.J."/>
            <person name="Abt B."/>
            <person name="Goker M."/>
            <person name="Detter J.C."/>
            <person name="Woyke T."/>
            <person name="Bristow J."/>
            <person name="Eisen J.A."/>
            <person name="Markowitz V."/>
            <person name="Hugenholtz P."/>
            <person name="Klenk H.P."/>
            <person name="Kyrpides N.C."/>
        </authorList>
    </citation>
    <scope>NUCLEOTIDE SEQUENCE [LARGE SCALE GENOMIC DNA]</scope>
    <source>
        <strain evidence="2">ATCC 51119 / DSM 12145 / JCM 21818 / LMG 10337 / NBRC 100064 / NCIMB 13643</strain>
    </source>
</reference>
<sequence length="58" mass="6968">MTIKELENELSYHERKVEDFKNAILSLQKVCNHEFESKGHTHNKEILECKKCKAHNWQ</sequence>
<name>F0SAU4_PSESL</name>
<gene>
    <name evidence="1" type="ordered locus">Pedsa_0967</name>
</gene>
<dbReference type="Proteomes" id="UP000000310">
    <property type="component" value="Chromosome"/>
</dbReference>